<name>A0A0F9W4B0_9ZZZZ</name>
<dbReference type="Pfam" id="PF24175">
    <property type="entry name" value="SU10_adaptor"/>
    <property type="match status" value="1"/>
</dbReference>
<comment type="caution">
    <text evidence="1">The sequence shown here is derived from an EMBL/GenBank/DDBJ whole genome shotgun (WGS) entry which is preliminary data.</text>
</comment>
<evidence type="ECO:0000313" key="1">
    <source>
        <dbReference type="EMBL" id="KKN72863.1"/>
    </source>
</evidence>
<dbReference type="EMBL" id="LAZR01000354">
    <property type="protein sequence ID" value="KKN72863.1"/>
    <property type="molecule type" value="Genomic_DNA"/>
</dbReference>
<sequence length="232" mass="25940">MAILNRGTIVTEVENVIDRSDLTTQIQTYVDWAQKRITRAHPWQELYNFDKTSLDTVTDTETVSISSMTPSVRVILSLILEDGASSRKLVKVLPRHWDKILSDPSQYASARSSWYTKKGSSLYLHPIPGAVYDLWISFLAWPALLTADGDIPDLTDKDDLIVTATALEAAYAVGDDADIKMWEARYKRLLGEAIMSDMEDPDWSPVARGFDSGGGAYNIGEYWANPFVNEVS</sequence>
<dbReference type="AlphaFoldDB" id="A0A0F9W4B0"/>
<accession>A0A0F9W4B0</accession>
<dbReference type="InterPro" id="IPR056209">
    <property type="entry name" value="SU10_adaptor"/>
</dbReference>
<organism evidence="1">
    <name type="scientific">marine sediment metagenome</name>
    <dbReference type="NCBI Taxonomy" id="412755"/>
    <lineage>
        <taxon>unclassified sequences</taxon>
        <taxon>metagenomes</taxon>
        <taxon>ecological metagenomes</taxon>
    </lineage>
</organism>
<gene>
    <name evidence="1" type="ORF">LCGC14_0407180</name>
</gene>
<proteinExistence type="predicted"/>
<protein>
    <submittedName>
        <fullName evidence="1">Uncharacterized protein</fullName>
    </submittedName>
</protein>
<reference evidence="1" key="1">
    <citation type="journal article" date="2015" name="Nature">
        <title>Complex archaea that bridge the gap between prokaryotes and eukaryotes.</title>
        <authorList>
            <person name="Spang A."/>
            <person name="Saw J.H."/>
            <person name="Jorgensen S.L."/>
            <person name="Zaremba-Niedzwiedzka K."/>
            <person name="Martijn J."/>
            <person name="Lind A.E."/>
            <person name="van Eijk R."/>
            <person name="Schleper C."/>
            <person name="Guy L."/>
            <person name="Ettema T.J."/>
        </authorList>
    </citation>
    <scope>NUCLEOTIDE SEQUENCE</scope>
</reference>